<reference evidence="1" key="1">
    <citation type="submission" date="2023-11" db="EMBL/GenBank/DDBJ databases">
        <authorList>
            <person name="Poullet M."/>
        </authorList>
    </citation>
    <scope>NUCLEOTIDE SEQUENCE</scope>
    <source>
        <strain evidence="1">E1834</strain>
    </source>
</reference>
<accession>A0ACB0YSE3</accession>
<evidence type="ECO:0000313" key="2">
    <source>
        <dbReference type="Proteomes" id="UP001497535"/>
    </source>
</evidence>
<evidence type="ECO:0000313" key="1">
    <source>
        <dbReference type="EMBL" id="CAK5059526.1"/>
    </source>
</evidence>
<proteinExistence type="predicted"/>
<gene>
    <name evidence="1" type="ORF">MENTE1834_LOCUS15734</name>
</gene>
<comment type="caution">
    <text evidence="1">The sequence shown here is derived from an EMBL/GenBank/DDBJ whole genome shotgun (WGS) entry which is preliminary data.</text>
</comment>
<keyword evidence="2" id="KW-1185">Reference proteome</keyword>
<protein>
    <submittedName>
        <fullName evidence="1">Uncharacterized protein</fullName>
    </submittedName>
</protein>
<name>A0ACB0YSE3_MELEN</name>
<organism evidence="1 2">
    <name type="scientific">Meloidogyne enterolobii</name>
    <name type="common">Root-knot nematode worm</name>
    <name type="synonym">Meloidogyne mayaguensis</name>
    <dbReference type="NCBI Taxonomy" id="390850"/>
    <lineage>
        <taxon>Eukaryota</taxon>
        <taxon>Metazoa</taxon>
        <taxon>Ecdysozoa</taxon>
        <taxon>Nematoda</taxon>
        <taxon>Chromadorea</taxon>
        <taxon>Rhabditida</taxon>
        <taxon>Tylenchina</taxon>
        <taxon>Tylenchomorpha</taxon>
        <taxon>Tylenchoidea</taxon>
        <taxon>Meloidogynidae</taxon>
        <taxon>Meloidogyninae</taxon>
        <taxon>Meloidogyne</taxon>
    </lineage>
</organism>
<dbReference type="EMBL" id="CAVMJV010000017">
    <property type="protein sequence ID" value="CAK5059526.1"/>
    <property type="molecule type" value="Genomic_DNA"/>
</dbReference>
<sequence length="243" mass="27911">MIDDFCDDFVHNCMQLLINLTNTNFLPTHFELLRAFLIPETSFNSFCEQIEVNPCRSIFNTQFVTFILHILYSNTGTTQQPLIDFLIKDFNLPAFILNALPDSLWGDDFSLSSDNNIYSNKLFSISKRSLFLFLANQSPVYEKWHDFCTSSVQSFIDQNRSEKINSISVSGRTSNFIEVDELPNDNVLTLPNINIDPQITHLIVDEEERRGEALGVDRPSQPSPTNKEIENIGKEINFWVINC</sequence>
<dbReference type="Proteomes" id="UP001497535">
    <property type="component" value="Unassembled WGS sequence"/>
</dbReference>